<sequence>MIGFPAIGLSSGTLPQATAAELADAVLAYGGSGVDLRIGKDQRWERDGVAEALSHFAANGLDVFYTGVGWRLGTPAPLPEAPPEWPVKVFCVETPDLQLVADQVAAASEAGLELWVETHAGGPAVRGLIDLAGRTGVGIVLDVLGLGEIGGADRHELADLAPHVRAAQVKGVLRTPAGVRHRPLSPPDLDPVLSVLAGSALRCVTVESRAGAPAADLAVLARALAPARAREKEENRS</sequence>
<reference evidence="1 2" key="1">
    <citation type="submission" date="2019-10" db="EMBL/GenBank/DDBJ databases">
        <title>Whole genome shotgun sequence of Acrocarpospora corrugata NBRC 13972.</title>
        <authorList>
            <person name="Ichikawa N."/>
            <person name="Kimura A."/>
            <person name="Kitahashi Y."/>
            <person name="Komaki H."/>
            <person name="Oguchi A."/>
        </authorList>
    </citation>
    <scope>NUCLEOTIDE SEQUENCE [LARGE SCALE GENOMIC DNA]</scope>
    <source>
        <strain evidence="1 2">NBRC 13972</strain>
    </source>
</reference>
<comment type="caution">
    <text evidence="1">The sequence shown here is derived from an EMBL/GenBank/DDBJ whole genome shotgun (WGS) entry which is preliminary data.</text>
</comment>
<protein>
    <recommendedName>
        <fullName evidence="3">Xylose isomerase-like TIM barrel domain-containing protein</fullName>
    </recommendedName>
</protein>
<evidence type="ECO:0000313" key="2">
    <source>
        <dbReference type="Proteomes" id="UP000334990"/>
    </source>
</evidence>
<gene>
    <name evidence="1" type="ORF">Acor_27360</name>
</gene>
<dbReference type="InterPro" id="IPR036237">
    <property type="entry name" value="Xyl_isomerase-like_sf"/>
</dbReference>
<keyword evidence="2" id="KW-1185">Reference proteome</keyword>
<dbReference type="SUPFAM" id="SSF51658">
    <property type="entry name" value="Xylose isomerase-like"/>
    <property type="match status" value="1"/>
</dbReference>
<dbReference type="RefSeq" id="WP_155336998.1">
    <property type="nucleotide sequence ID" value="NZ_BAAABN010000098.1"/>
</dbReference>
<evidence type="ECO:0000313" key="1">
    <source>
        <dbReference type="EMBL" id="GES00672.1"/>
    </source>
</evidence>
<dbReference type="Gene3D" id="3.20.20.150">
    <property type="entry name" value="Divalent-metal-dependent TIM barrel enzymes"/>
    <property type="match status" value="1"/>
</dbReference>
<dbReference type="EMBL" id="BLAD01000046">
    <property type="protein sequence ID" value="GES00672.1"/>
    <property type="molecule type" value="Genomic_DNA"/>
</dbReference>
<dbReference type="Proteomes" id="UP000334990">
    <property type="component" value="Unassembled WGS sequence"/>
</dbReference>
<evidence type="ECO:0008006" key="3">
    <source>
        <dbReference type="Google" id="ProtNLM"/>
    </source>
</evidence>
<organism evidence="1 2">
    <name type="scientific">Acrocarpospora corrugata</name>
    <dbReference type="NCBI Taxonomy" id="35763"/>
    <lineage>
        <taxon>Bacteria</taxon>
        <taxon>Bacillati</taxon>
        <taxon>Actinomycetota</taxon>
        <taxon>Actinomycetes</taxon>
        <taxon>Streptosporangiales</taxon>
        <taxon>Streptosporangiaceae</taxon>
        <taxon>Acrocarpospora</taxon>
    </lineage>
</organism>
<name>A0A5M3VY73_9ACTN</name>
<accession>A0A5M3VY73</accession>
<dbReference type="AlphaFoldDB" id="A0A5M3VY73"/>
<dbReference type="OrthoDB" id="3473567at2"/>
<proteinExistence type="predicted"/>